<organism evidence="1 2">
    <name type="scientific">Hypericibacter terrae</name>
    <dbReference type="NCBI Taxonomy" id="2602015"/>
    <lineage>
        <taxon>Bacteria</taxon>
        <taxon>Pseudomonadati</taxon>
        <taxon>Pseudomonadota</taxon>
        <taxon>Alphaproteobacteria</taxon>
        <taxon>Rhodospirillales</taxon>
        <taxon>Dongiaceae</taxon>
        <taxon>Hypericibacter</taxon>
    </lineage>
</organism>
<dbReference type="InterPro" id="IPR014710">
    <property type="entry name" value="RmlC-like_jellyroll"/>
</dbReference>
<dbReference type="CDD" id="cd20293">
    <property type="entry name" value="cupin_HutD_N"/>
    <property type="match status" value="1"/>
</dbReference>
<dbReference type="InterPro" id="IPR010282">
    <property type="entry name" value="Uncharacterised_HutD/Ves"/>
</dbReference>
<keyword evidence="2" id="KW-1185">Reference proteome</keyword>
<gene>
    <name evidence="1" type="ORF">FRZ44_06790</name>
</gene>
<dbReference type="PANTHER" id="PTHR37943:SF1">
    <property type="entry name" value="PROTEIN VES"/>
    <property type="match status" value="1"/>
</dbReference>
<dbReference type="RefSeq" id="WP_151175850.1">
    <property type="nucleotide sequence ID" value="NZ_CP042906.1"/>
</dbReference>
<dbReference type="Proteomes" id="UP000326202">
    <property type="component" value="Chromosome"/>
</dbReference>
<dbReference type="SUPFAM" id="SSF51182">
    <property type="entry name" value="RmlC-like cupins"/>
    <property type="match status" value="1"/>
</dbReference>
<dbReference type="OrthoDB" id="9800082at2"/>
<proteinExistence type="predicted"/>
<dbReference type="AlphaFoldDB" id="A0A5J6MKY1"/>
<dbReference type="EMBL" id="CP042906">
    <property type="protein sequence ID" value="QEX15396.1"/>
    <property type="molecule type" value="Genomic_DNA"/>
</dbReference>
<dbReference type="Pfam" id="PF05962">
    <property type="entry name" value="HutD"/>
    <property type="match status" value="1"/>
</dbReference>
<evidence type="ECO:0000313" key="2">
    <source>
        <dbReference type="Proteomes" id="UP000326202"/>
    </source>
</evidence>
<dbReference type="Gene3D" id="2.60.120.10">
    <property type="entry name" value="Jelly Rolls"/>
    <property type="match status" value="1"/>
</dbReference>
<dbReference type="KEGG" id="htq:FRZ44_06790"/>
<evidence type="ECO:0000313" key="1">
    <source>
        <dbReference type="EMBL" id="QEX15396.1"/>
    </source>
</evidence>
<protein>
    <submittedName>
        <fullName evidence="1">HutD-family protein</fullName>
    </submittedName>
</protein>
<dbReference type="InterPro" id="IPR011051">
    <property type="entry name" value="RmlC_Cupin_sf"/>
</dbReference>
<reference evidence="1 2" key="1">
    <citation type="submission" date="2019-08" db="EMBL/GenBank/DDBJ databases">
        <title>Hyperibacter terrae gen. nov., sp. nov. and Hyperibacter viscosus sp. nov., two new members in the family Rhodospirillaceae isolated from the rhizosphere of Hypericum perforatum.</title>
        <authorList>
            <person name="Noviana Z."/>
        </authorList>
    </citation>
    <scope>NUCLEOTIDE SEQUENCE [LARGE SCALE GENOMIC DNA]</scope>
    <source>
        <strain evidence="1 2">R5913</strain>
    </source>
</reference>
<accession>A0A5J6MKY1</accession>
<sequence>MAMRRLIKANEHRVMPWKNSQGMTAEIAIDPPDTPLDKSFRWRLSLAEVKADGPFSIFPGYDRYIMLMGGNGMVLRFDNGREERIDEPHVPFQFSGDDSVRCWLIDGSVRDFNLMVRRDFQVSAGILTLNRRDRMLPALGRGTTLILYVIEGNTVLDDGTLLEPGDTLIINVELAAKHAVAFGRSQSKLFMARLTPRQRT</sequence>
<name>A0A5J6MKY1_9PROT</name>
<dbReference type="PANTHER" id="PTHR37943">
    <property type="entry name" value="PROTEIN VES"/>
    <property type="match status" value="1"/>
</dbReference>